<dbReference type="EMBL" id="BMFV01000017">
    <property type="protein sequence ID" value="GGH83393.1"/>
    <property type="molecule type" value="Genomic_DNA"/>
</dbReference>
<dbReference type="AlphaFoldDB" id="A0A8J3EN54"/>
<gene>
    <name evidence="2" type="ORF">GCM10007096_24200</name>
</gene>
<dbReference type="RefSeq" id="WP_188497625.1">
    <property type="nucleotide sequence ID" value="NZ_BMFV01000017.1"/>
</dbReference>
<dbReference type="GO" id="GO:0002949">
    <property type="term" value="P:tRNA threonylcarbamoyladenosine modification"/>
    <property type="evidence" value="ECO:0007669"/>
    <property type="project" value="InterPro"/>
</dbReference>
<dbReference type="PANTHER" id="PTHR11735:SF11">
    <property type="entry name" value="TRNA THREONYLCARBAMOYLADENOSINE BIOSYNTHESIS PROTEIN TSAB"/>
    <property type="match status" value="1"/>
</dbReference>
<reference evidence="2" key="1">
    <citation type="journal article" date="2014" name="Int. J. Syst. Evol. Microbiol.">
        <title>Complete genome sequence of Corynebacterium casei LMG S-19264T (=DSM 44701T), isolated from a smear-ripened cheese.</title>
        <authorList>
            <consortium name="US DOE Joint Genome Institute (JGI-PGF)"/>
            <person name="Walter F."/>
            <person name="Albersmeier A."/>
            <person name="Kalinowski J."/>
            <person name="Ruckert C."/>
        </authorList>
    </citation>
    <scope>NUCLEOTIDE SEQUENCE</scope>
    <source>
        <strain evidence="2">CGMCC 1.12777</strain>
    </source>
</reference>
<name>A0A8J3EN54_9BACL</name>
<organism evidence="2 3">
    <name type="scientific">Pullulanibacillus pueri</name>
    <dbReference type="NCBI Taxonomy" id="1437324"/>
    <lineage>
        <taxon>Bacteria</taxon>
        <taxon>Bacillati</taxon>
        <taxon>Bacillota</taxon>
        <taxon>Bacilli</taxon>
        <taxon>Bacillales</taxon>
        <taxon>Sporolactobacillaceae</taxon>
        <taxon>Pullulanibacillus</taxon>
    </lineage>
</organism>
<protein>
    <submittedName>
        <fullName evidence="2">tRNA (Adenosine(37)-N6)-threonylcarbamoyltransferase complex dimerization subunit type 1 TsaB</fullName>
    </submittedName>
</protein>
<comment type="caution">
    <text evidence="2">The sequence shown here is derived from an EMBL/GenBank/DDBJ whole genome shotgun (WGS) entry which is preliminary data.</text>
</comment>
<evidence type="ECO:0000259" key="1">
    <source>
        <dbReference type="Pfam" id="PF00814"/>
    </source>
</evidence>
<dbReference type="GO" id="GO:0005829">
    <property type="term" value="C:cytosol"/>
    <property type="evidence" value="ECO:0007669"/>
    <property type="project" value="TreeGrafter"/>
</dbReference>
<proteinExistence type="predicted"/>
<dbReference type="NCBIfam" id="TIGR03725">
    <property type="entry name" value="T6A_YeaZ"/>
    <property type="match status" value="1"/>
</dbReference>
<dbReference type="Gene3D" id="3.30.420.40">
    <property type="match status" value="2"/>
</dbReference>
<sequence length="232" mass="26071">MNVLAIDSSNITMGIAIANQDIVLGELITNVKKNHSVKLMPAIEYLMNETQLKPEEIDRIVVATGPGSYTGVRIGVTIAKTLAWTLKKELVGVSSLELLAQNGRFFNGFICPLFDARRGRVYTGLYRSKNGDIIKEKEDTIIQLSDWLNMLNDLDQPILFLGNDVRLYEHQINECLGKENVETHVTKNQSSPSELAWLGMRKRPVTSIHNFVPTYLQLAEAETKWLAKQEGK</sequence>
<dbReference type="SUPFAM" id="SSF53067">
    <property type="entry name" value="Actin-like ATPase domain"/>
    <property type="match status" value="2"/>
</dbReference>
<dbReference type="Proteomes" id="UP000656813">
    <property type="component" value="Unassembled WGS sequence"/>
</dbReference>
<dbReference type="InterPro" id="IPR022496">
    <property type="entry name" value="T6A_TsaB"/>
</dbReference>
<dbReference type="InterPro" id="IPR000905">
    <property type="entry name" value="Gcp-like_dom"/>
</dbReference>
<evidence type="ECO:0000313" key="3">
    <source>
        <dbReference type="Proteomes" id="UP000656813"/>
    </source>
</evidence>
<reference evidence="2" key="2">
    <citation type="submission" date="2020-09" db="EMBL/GenBank/DDBJ databases">
        <authorList>
            <person name="Sun Q."/>
            <person name="Zhou Y."/>
        </authorList>
    </citation>
    <scope>NUCLEOTIDE SEQUENCE</scope>
    <source>
        <strain evidence="2">CGMCC 1.12777</strain>
    </source>
</reference>
<evidence type="ECO:0000313" key="2">
    <source>
        <dbReference type="EMBL" id="GGH83393.1"/>
    </source>
</evidence>
<keyword evidence="3" id="KW-1185">Reference proteome</keyword>
<dbReference type="PANTHER" id="PTHR11735">
    <property type="entry name" value="TRNA N6-ADENOSINE THREONYLCARBAMOYLTRANSFERASE"/>
    <property type="match status" value="1"/>
</dbReference>
<feature type="domain" description="Gcp-like" evidence="1">
    <location>
        <begin position="31"/>
        <end position="225"/>
    </location>
</feature>
<dbReference type="CDD" id="cd24032">
    <property type="entry name" value="ASKHA_NBD_TsaB"/>
    <property type="match status" value="1"/>
</dbReference>
<dbReference type="InterPro" id="IPR043129">
    <property type="entry name" value="ATPase_NBD"/>
</dbReference>
<accession>A0A8J3EN54</accession>
<dbReference type="Pfam" id="PF00814">
    <property type="entry name" value="TsaD"/>
    <property type="match status" value="1"/>
</dbReference>